<proteinExistence type="predicted"/>
<evidence type="ECO:0000313" key="2">
    <source>
        <dbReference type="EMBL" id="EMI28097.1"/>
    </source>
</evidence>
<feature type="region of interest" description="Disordered" evidence="1">
    <location>
        <begin position="27"/>
        <end position="81"/>
    </location>
</feature>
<evidence type="ECO:0000256" key="1">
    <source>
        <dbReference type="SAM" id="MobiDB-lite"/>
    </source>
</evidence>
<dbReference type="EMBL" id="ANOF01000047">
    <property type="protein sequence ID" value="EMI28097.1"/>
    <property type="molecule type" value="Genomic_DNA"/>
</dbReference>
<dbReference type="Proteomes" id="UP000011996">
    <property type="component" value="Unassembled WGS sequence"/>
</dbReference>
<dbReference type="AlphaFoldDB" id="M5SK28"/>
<organism evidence="2 3">
    <name type="scientific">Rhodopirellula europaea SH398</name>
    <dbReference type="NCBI Taxonomy" id="1263868"/>
    <lineage>
        <taxon>Bacteria</taxon>
        <taxon>Pseudomonadati</taxon>
        <taxon>Planctomycetota</taxon>
        <taxon>Planctomycetia</taxon>
        <taxon>Pirellulales</taxon>
        <taxon>Pirellulaceae</taxon>
        <taxon>Rhodopirellula</taxon>
    </lineage>
</organism>
<gene>
    <name evidence="2" type="ORF">RESH_01318</name>
</gene>
<dbReference type="PATRIC" id="fig|1263868.3.peg.1415"/>
<protein>
    <submittedName>
        <fullName evidence="2">Uncharacterized protein</fullName>
    </submittedName>
</protein>
<evidence type="ECO:0000313" key="3">
    <source>
        <dbReference type="Proteomes" id="UP000011996"/>
    </source>
</evidence>
<sequence length="81" mass="9044">MCSLQTYDGTGPEFNTWLEHRRALRSTRQPFAERPSQSGACLNPTSKPCPLRGGEKADRRHQYSTLQSNSTIVAKLQPSVP</sequence>
<dbReference type="STRING" id="1263868.RESH_01318"/>
<name>M5SK28_9BACT</name>
<feature type="compositionally biased region" description="Polar residues" evidence="1">
    <location>
        <begin position="35"/>
        <end position="46"/>
    </location>
</feature>
<comment type="caution">
    <text evidence="2">The sequence shown here is derived from an EMBL/GenBank/DDBJ whole genome shotgun (WGS) entry which is preliminary data.</text>
</comment>
<feature type="compositionally biased region" description="Polar residues" evidence="1">
    <location>
        <begin position="63"/>
        <end position="72"/>
    </location>
</feature>
<accession>M5SK28</accession>
<reference evidence="2 3" key="1">
    <citation type="journal article" date="2013" name="Mar. Genomics">
        <title>Expression of sulfatases in Rhodopirellula baltica and the diversity of sulfatases in the genus Rhodopirellula.</title>
        <authorList>
            <person name="Wegner C.E."/>
            <person name="Richter-Heitmann T."/>
            <person name="Klindworth A."/>
            <person name="Klockow C."/>
            <person name="Richter M."/>
            <person name="Achstetter T."/>
            <person name="Glockner F.O."/>
            <person name="Harder J."/>
        </authorList>
    </citation>
    <scope>NUCLEOTIDE SEQUENCE [LARGE SCALE GENOMIC DNA]</scope>
    <source>
        <strain evidence="2 3">SH398</strain>
    </source>
</reference>